<accession>A0ABW4E4V1</accession>
<dbReference type="RefSeq" id="WP_125752086.1">
    <property type="nucleotide sequence ID" value="NZ_JBHTON010000002.1"/>
</dbReference>
<proteinExistence type="predicted"/>
<dbReference type="InterPro" id="IPR035919">
    <property type="entry name" value="EAL_sf"/>
</dbReference>
<reference evidence="3" key="1">
    <citation type="journal article" date="2019" name="Int. J. Syst. Evol. Microbiol.">
        <title>The Global Catalogue of Microorganisms (GCM) 10K type strain sequencing project: providing services to taxonomists for standard genome sequencing and annotation.</title>
        <authorList>
            <consortium name="The Broad Institute Genomics Platform"/>
            <consortium name="The Broad Institute Genome Sequencing Center for Infectious Disease"/>
            <person name="Wu L."/>
            <person name="Ma J."/>
        </authorList>
    </citation>
    <scope>NUCLEOTIDE SEQUENCE [LARGE SCALE GENOMIC DNA]</scope>
    <source>
        <strain evidence="3">CCM 8903</strain>
    </source>
</reference>
<name>A0ABW4E4V1_9LACO</name>
<protein>
    <submittedName>
        <fullName evidence="2">EAL domain-containing protein</fullName>
    </submittedName>
</protein>
<dbReference type="PANTHER" id="PTHR33121:SF82">
    <property type="entry name" value="SIGNAL TRANSDUCTION PROTEIN CONTAINING A EAL DOMAIN"/>
    <property type="match status" value="1"/>
</dbReference>
<dbReference type="PANTHER" id="PTHR33121">
    <property type="entry name" value="CYCLIC DI-GMP PHOSPHODIESTERASE PDEF"/>
    <property type="match status" value="1"/>
</dbReference>
<feature type="domain" description="EAL" evidence="1">
    <location>
        <begin position="1"/>
        <end position="227"/>
    </location>
</feature>
<dbReference type="PROSITE" id="PS50883">
    <property type="entry name" value="EAL"/>
    <property type="match status" value="1"/>
</dbReference>
<sequence>MYRYFIQPQLNTVTNSLIGYELLMKGHTDSGWRPPEKFSDIPAQTLADVLVATTEKLALKIPSVSVNLNRTQLLDPAVNTALIKAQNFLRPVKLVIELTEEQCDRNITLAQLEPQIQRYLARGMELSLDDVDSGDNDVSHVHTLLPYASELKFALQNFAAGLEDPRLHERVIYWRDVAQRHNLRFILEGIEDTHDDAVADGMQIDLRQGYFYGKPHLLKLKADDPIQ</sequence>
<dbReference type="SUPFAM" id="SSF141868">
    <property type="entry name" value="EAL domain-like"/>
    <property type="match status" value="1"/>
</dbReference>
<dbReference type="SMART" id="SM00052">
    <property type="entry name" value="EAL"/>
    <property type="match status" value="1"/>
</dbReference>
<dbReference type="EMBL" id="JBHTON010000002">
    <property type="protein sequence ID" value="MFD1483761.1"/>
    <property type="molecule type" value="Genomic_DNA"/>
</dbReference>
<gene>
    <name evidence="2" type="ORF">ACFQ5J_00680</name>
</gene>
<keyword evidence="3" id="KW-1185">Reference proteome</keyword>
<dbReference type="InterPro" id="IPR050706">
    <property type="entry name" value="Cyclic-di-GMP_PDE-like"/>
</dbReference>
<organism evidence="2 3">
    <name type="scientific">Lacticaseibacillus baoqingensis</name>
    <dbReference type="NCBI Taxonomy" id="2486013"/>
    <lineage>
        <taxon>Bacteria</taxon>
        <taxon>Bacillati</taxon>
        <taxon>Bacillota</taxon>
        <taxon>Bacilli</taxon>
        <taxon>Lactobacillales</taxon>
        <taxon>Lactobacillaceae</taxon>
        <taxon>Lacticaseibacillus</taxon>
    </lineage>
</organism>
<dbReference type="Pfam" id="PF00563">
    <property type="entry name" value="EAL"/>
    <property type="match status" value="1"/>
</dbReference>
<evidence type="ECO:0000259" key="1">
    <source>
        <dbReference type="PROSITE" id="PS50883"/>
    </source>
</evidence>
<dbReference type="InterPro" id="IPR001633">
    <property type="entry name" value="EAL_dom"/>
</dbReference>
<dbReference type="Gene3D" id="3.20.20.450">
    <property type="entry name" value="EAL domain"/>
    <property type="match status" value="1"/>
</dbReference>
<evidence type="ECO:0000313" key="2">
    <source>
        <dbReference type="EMBL" id="MFD1483761.1"/>
    </source>
</evidence>
<dbReference type="Proteomes" id="UP001597252">
    <property type="component" value="Unassembled WGS sequence"/>
</dbReference>
<comment type="caution">
    <text evidence="2">The sequence shown here is derived from an EMBL/GenBank/DDBJ whole genome shotgun (WGS) entry which is preliminary data.</text>
</comment>
<evidence type="ECO:0000313" key="3">
    <source>
        <dbReference type="Proteomes" id="UP001597252"/>
    </source>
</evidence>